<gene>
    <name evidence="1" type="ORF">HUK84_13265</name>
</gene>
<evidence type="ECO:0000313" key="1">
    <source>
        <dbReference type="EMBL" id="NVN12077.1"/>
    </source>
</evidence>
<comment type="caution">
    <text evidence="1">The sequence shown here is derived from an EMBL/GenBank/DDBJ whole genome shotgun (WGS) entry which is preliminary data.</text>
</comment>
<evidence type="ECO:0000313" key="2">
    <source>
        <dbReference type="Proteomes" id="UP000534870"/>
    </source>
</evidence>
<proteinExistence type="predicted"/>
<dbReference type="EMBL" id="JABXXP010000329">
    <property type="protein sequence ID" value="NVN12077.1"/>
    <property type="molecule type" value="Genomic_DNA"/>
</dbReference>
<protein>
    <submittedName>
        <fullName evidence="1">Uncharacterized protein</fullName>
    </submittedName>
</protein>
<sequence length="79" mass="8041">MVRPGGRWPVLLLLGGLALLPAGCEGVAQSYPPGEPGVVAGYGYMCRAGVYSCRLPTQVPLGSTCSCPALGAPSWGNVH</sequence>
<name>A0A7Y7IXJ8_9PROT</name>
<dbReference type="AlphaFoldDB" id="A0A7Y7IXJ8"/>
<accession>A0A7Y7IXJ8</accession>
<dbReference type="Proteomes" id="UP000534870">
    <property type="component" value="Unassembled WGS sequence"/>
</dbReference>
<reference evidence="1 2" key="1">
    <citation type="submission" date="2020-06" db="EMBL/GenBank/DDBJ databases">
        <title>Description of novel acetic acid bacteria.</title>
        <authorList>
            <person name="Sombolestani A."/>
        </authorList>
    </citation>
    <scope>NUCLEOTIDE SEQUENCE [LARGE SCALE GENOMIC DNA]</scope>
    <source>
        <strain evidence="1 2">LMG 31431</strain>
    </source>
</reference>
<organism evidence="1 2">
    <name type="scientific">Nguyenibacter vanlangensis</name>
    <dbReference type="NCBI Taxonomy" id="1216886"/>
    <lineage>
        <taxon>Bacteria</taxon>
        <taxon>Pseudomonadati</taxon>
        <taxon>Pseudomonadota</taxon>
        <taxon>Alphaproteobacteria</taxon>
        <taxon>Acetobacterales</taxon>
        <taxon>Acetobacteraceae</taxon>
        <taxon>Nguyenibacter</taxon>
    </lineage>
</organism>